<organism evidence="2 3">
    <name type="scientific">Pyrocoelia pectoralis</name>
    <dbReference type="NCBI Taxonomy" id="417401"/>
    <lineage>
        <taxon>Eukaryota</taxon>
        <taxon>Metazoa</taxon>
        <taxon>Ecdysozoa</taxon>
        <taxon>Arthropoda</taxon>
        <taxon>Hexapoda</taxon>
        <taxon>Insecta</taxon>
        <taxon>Pterygota</taxon>
        <taxon>Neoptera</taxon>
        <taxon>Endopterygota</taxon>
        <taxon>Coleoptera</taxon>
        <taxon>Polyphaga</taxon>
        <taxon>Elateriformia</taxon>
        <taxon>Elateroidea</taxon>
        <taxon>Lampyridae</taxon>
        <taxon>Lampyrinae</taxon>
        <taxon>Pyrocoelia</taxon>
    </lineage>
</organism>
<dbReference type="AlphaFoldDB" id="A0AAN7ZJ03"/>
<reference evidence="2 3" key="1">
    <citation type="journal article" date="2024" name="Insects">
        <title>An Improved Chromosome-Level Genome Assembly of the Firefly Pyrocoelia pectoralis.</title>
        <authorList>
            <person name="Fu X."/>
            <person name="Meyer-Rochow V.B."/>
            <person name="Ballantyne L."/>
            <person name="Zhu X."/>
        </authorList>
    </citation>
    <scope>NUCLEOTIDE SEQUENCE [LARGE SCALE GENOMIC DNA]</scope>
    <source>
        <strain evidence="2">XCY_ONT2</strain>
    </source>
</reference>
<name>A0AAN7ZJ03_9COLE</name>
<evidence type="ECO:0000256" key="1">
    <source>
        <dbReference type="SAM" id="MobiDB-lite"/>
    </source>
</evidence>
<comment type="caution">
    <text evidence="2">The sequence shown here is derived from an EMBL/GenBank/DDBJ whole genome shotgun (WGS) entry which is preliminary data.</text>
</comment>
<keyword evidence="3" id="KW-1185">Reference proteome</keyword>
<sequence>MSKYMSLLFKLKAICFRTVTNYTPNNDLLAQTSDEQSCAESTTSNHSNYVEEENPSAECSTSSCTESTDRTPSRKVPKRRALEEINAHFMEAATSFRDMCSTVKNTKHQPTEDELFGQRVVAFIASITHEDAKNDAKAAVMKYLADCVSAQYD</sequence>
<protein>
    <submittedName>
        <fullName evidence="2">Uncharacterized protein</fullName>
    </submittedName>
</protein>
<evidence type="ECO:0000313" key="2">
    <source>
        <dbReference type="EMBL" id="KAK5644197.1"/>
    </source>
</evidence>
<gene>
    <name evidence="2" type="ORF">RI129_008042</name>
</gene>
<dbReference type="EMBL" id="JAVRBK010000005">
    <property type="protein sequence ID" value="KAK5644197.1"/>
    <property type="molecule type" value="Genomic_DNA"/>
</dbReference>
<dbReference type="Proteomes" id="UP001329430">
    <property type="component" value="Chromosome 5"/>
</dbReference>
<feature type="compositionally biased region" description="Polar residues" evidence="1">
    <location>
        <begin position="39"/>
        <end position="48"/>
    </location>
</feature>
<evidence type="ECO:0000313" key="3">
    <source>
        <dbReference type="Proteomes" id="UP001329430"/>
    </source>
</evidence>
<proteinExistence type="predicted"/>
<feature type="region of interest" description="Disordered" evidence="1">
    <location>
        <begin position="39"/>
        <end position="77"/>
    </location>
</feature>
<accession>A0AAN7ZJ03</accession>